<organism evidence="1">
    <name type="scientific">Rhizophora mucronata</name>
    <name type="common">Asiatic mangrove</name>
    <dbReference type="NCBI Taxonomy" id="61149"/>
    <lineage>
        <taxon>Eukaryota</taxon>
        <taxon>Viridiplantae</taxon>
        <taxon>Streptophyta</taxon>
        <taxon>Embryophyta</taxon>
        <taxon>Tracheophyta</taxon>
        <taxon>Spermatophyta</taxon>
        <taxon>Magnoliopsida</taxon>
        <taxon>eudicotyledons</taxon>
        <taxon>Gunneridae</taxon>
        <taxon>Pentapetalae</taxon>
        <taxon>rosids</taxon>
        <taxon>fabids</taxon>
        <taxon>Malpighiales</taxon>
        <taxon>Rhizophoraceae</taxon>
        <taxon>Rhizophora</taxon>
    </lineage>
</organism>
<dbReference type="AlphaFoldDB" id="A0A2P2MTH0"/>
<evidence type="ECO:0000313" key="1">
    <source>
        <dbReference type="EMBL" id="MBX33516.1"/>
    </source>
</evidence>
<protein>
    <submittedName>
        <fullName evidence="1">Uncharacterized protein</fullName>
    </submittedName>
</protein>
<proteinExistence type="predicted"/>
<sequence>MRSFTIRSFKIKDCFFSNLFQVLPNHA</sequence>
<reference evidence="1" key="1">
    <citation type="submission" date="2018-02" db="EMBL/GenBank/DDBJ databases">
        <title>Rhizophora mucronata_Transcriptome.</title>
        <authorList>
            <person name="Meera S.P."/>
            <person name="Sreeshan A."/>
            <person name="Augustine A."/>
        </authorList>
    </citation>
    <scope>NUCLEOTIDE SEQUENCE</scope>
    <source>
        <tissue evidence="1">Leaf</tissue>
    </source>
</reference>
<name>A0A2P2MTH0_RHIMU</name>
<accession>A0A2P2MTH0</accession>
<dbReference type="EMBL" id="GGEC01053032">
    <property type="protein sequence ID" value="MBX33516.1"/>
    <property type="molecule type" value="Transcribed_RNA"/>
</dbReference>